<evidence type="ECO:0000313" key="1">
    <source>
        <dbReference type="Proteomes" id="UP000095286"/>
    </source>
</evidence>
<dbReference type="WBParaSite" id="RSKR_0000991400.1">
    <property type="protein sequence ID" value="RSKR_0000991400.1"/>
    <property type="gene ID" value="RSKR_0000991400"/>
</dbReference>
<accession>A0AC35UBY1</accession>
<protein>
    <submittedName>
        <fullName evidence="2">Nuclear receptor domain-containing protein</fullName>
    </submittedName>
</protein>
<name>A0AC35UBY1_9BILA</name>
<sequence length="67" mass="7741">MTDSCLICGTSVAVGIHFSINACRNCQTFFRRSMAANREYTCRRNTKQCPIVYTEKNLCRQIFIKLN</sequence>
<organism evidence="1 2">
    <name type="scientific">Rhabditophanes sp. KR3021</name>
    <dbReference type="NCBI Taxonomy" id="114890"/>
    <lineage>
        <taxon>Eukaryota</taxon>
        <taxon>Metazoa</taxon>
        <taxon>Ecdysozoa</taxon>
        <taxon>Nematoda</taxon>
        <taxon>Chromadorea</taxon>
        <taxon>Rhabditida</taxon>
        <taxon>Tylenchina</taxon>
        <taxon>Panagrolaimomorpha</taxon>
        <taxon>Strongyloidoidea</taxon>
        <taxon>Alloionematidae</taxon>
        <taxon>Rhabditophanes</taxon>
    </lineage>
</organism>
<dbReference type="Proteomes" id="UP000095286">
    <property type="component" value="Unplaced"/>
</dbReference>
<evidence type="ECO:0000313" key="2">
    <source>
        <dbReference type="WBParaSite" id="RSKR_0000991400.1"/>
    </source>
</evidence>
<reference evidence="2" key="1">
    <citation type="submission" date="2016-11" db="UniProtKB">
        <authorList>
            <consortium name="WormBaseParasite"/>
        </authorList>
    </citation>
    <scope>IDENTIFICATION</scope>
    <source>
        <strain evidence="2">KR3021</strain>
    </source>
</reference>
<proteinExistence type="predicted"/>